<dbReference type="GeneID" id="14909248"/>
<dbReference type="Proteomes" id="UP000008983">
    <property type="component" value="Unassembled WGS sequence"/>
</dbReference>
<protein>
    <submittedName>
        <fullName evidence="2">Uncharacterized protein</fullName>
    </submittedName>
</protein>
<sequence length="131" mass="16005">MVNPLIQKVFEKMALKITEKYADKYMQLLKRSGVDFNKFQIPKINFNFDNLLKYKYKIKNQQQTKQSQKPENIDNNDQEQQQPKKNISIFQFFIIQNKHKLQLIQRKIQNQYYGRHIYKNTSQIYRILSKI</sequence>
<gene>
    <name evidence="2" type="ORF">IMG5_062470</name>
</gene>
<proteinExistence type="predicted"/>
<dbReference type="RefSeq" id="XP_004037055.1">
    <property type="nucleotide sequence ID" value="XM_004037007.1"/>
</dbReference>
<evidence type="ECO:0000313" key="2">
    <source>
        <dbReference type="EMBL" id="EGR33069.1"/>
    </source>
</evidence>
<dbReference type="EMBL" id="GL983514">
    <property type="protein sequence ID" value="EGR33069.1"/>
    <property type="molecule type" value="Genomic_DNA"/>
</dbReference>
<dbReference type="AlphaFoldDB" id="G0QNY2"/>
<accession>G0QNY2</accession>
<reference evidence="2 3" key="1">
    <citation type="submission" date="2011-07" db="EMBL/GenBank/DDBJ databases">
        <authorList>
            <person name="Coyne R."/>
            <person name="Brami D."/>
            <person name="Johnson J."/>
            <person name="Hostetler J."/>
            <person name="Hannick L."/>
            <person name="Clark T."/>
            <person name="Cassidy-Hanley D."/>
            <person name="Inman J."/>
        </authorList>
    </citation>
    <scope>NUCLEOTIDE SEQUENCE [LARGE SCALE GENOMIC DNA]</scope>
    <source>
        <strain evidence="2 3">G5</strain>
    </source>
</reference>
<evidence type="ECO:0000313" key="3">
    <source>
        <dbReference type="Proteomes" id="UP000008983"/>
    </source>
</evidence>
<feature type="region of interest" description="Disordered" evidence="1">
    <location>
        <begin position="62"/>
        <end position="82"/>
    </location>
</feature>
<name>G0QNY2_ICHMU</name>
<dbReference type="InParanoid" id="G0QNY2"/>
<evidence type="ECO:0000256" key="1">
    <source>
        <dbReference type="SAM" id="MobiDB-lite"/>
    </source>
</evidence>
<organism evidence="2 3">
    <name type="scientific">Ichthyophthirius multifiliis</name>
    <name type="common">White spot disease agent</name>
    <name type="synonym">Ich</name>
    <dbReference type="NCBI Taxonomy" id="5932"/>
    <lineage>
        <taxon>Eukaryota</taxon>
        <taxon>Sar</taxon>
        <taxon>Alveolata</taxon>
        <taxon>Ciliophora</taxon>
        <taxon>Intramacronucleata</taxon>
        <taxon>Oligohymenophorea</taxon>
        <taxon>Hymenostomatida</taxon>
        <taxon>Ophryoglenina</taxon>
        <taxon>Ichthyophthirius</taxon>
    </lineage>
</organism>
<keyword evidence="3" id="KW-1185">Reference proteome</keyword>